<gene>
    <name evidence="2" type="ORF">HNQ65_000150</name>
</gene>
<evidence type="ECO:0000256" key="1">
    <source>
        <dbReference type="SAM" id="Phobius"/>
    </source>
</evidence>
<evidence type="ECO:0000313" key="2">
    <source>
        <dbReference type="EMBL" id="MBB5030596.1"/>
    </source>
</evidence>
<dbReference type="AlphaFoldDB" id="A0A7W7Y6R1"/>
<organism evidence="2 3">
    <name type="scientific">Prosthecobacter vanneervenii</name>
    <dbReference type="NCBI Taxonomy" id="48466"/>
    <lineage>
        <taxon>Bacteria</taxon>
        <taxon>Pseudomonadati</taxon>
        <taxon>Verrucomicrobiota</taxon>
        <taxon>Verrucomicrobiia</taxon>
        <taxon>Verrucomicrobiales</taxon>
        <taxon>Verrucomicrobiaceae</taxon>
        <taxon>Prosthecobacter</taxon>
    </lineage>
</organism>
<dbReference type="RefSeq" id="WP_184337396.1">
    <property type="nucleotide sequence ID" value="NZ_JACHIG010000001.1"/>
</dbReference>
<protein>
    <submittedName>
        <fullName evidence="2">Uncharacterized protein</fullName>
    </submittedName>
</protein>
<keyword evidence="3" id="KW-1185">Reference proteome</keyword>
<evidence type="ECO:0000313" key="3">
    <source>
        <dbReference type="Proteomes" id="UP000590740"/>
    </source>
</evidence>
<feature type="transmembrane region" description="Helical" evidence="1">
    <location>
        <begin position="12"/>
        <end position="31"/>
    </location>
</feature>
<accession>A0A7W7Y6R1</accession>
<comment type="caution">
    <text evidence="2">The sequence shown here is derived from an EMBL/GenBank/DDBJ whole genome shotgun (WGS) entry which is preliminary data.</text>
</comment>
<name>A0A7W7Y6R1_9BACT</name>
<dbReference type="Proteomes" id="UP000590740">
    <property type="component" value="Unassembled WGS sequence"/>
</dbReference>
<sequence>MKSSVRKCLFRLGLGILIIYAALSLVGAGLLSRDATPSVSDADISKLAARPIDVRWQDTCEVMENALPKGTPLTWAELECARKLVQVALTAVPDEWEGRDLAPASSGTVQYLRLLYPELNRHVIHGRGNEPYDLLRLGVVQQHISSQGPHYWLVPLVEASRWLNPAL</sequence>
<proteinExistence type="predicted"/>
<dbReference type="EMBL" id="JACHIG010000001">
    <property type="protein sequence ID" value="MBB5030596.1"/>
    <property type="molecule type" value="Genomic_DNA"/>
</dbReference>
<keyword evidence="1" id="KW-0812">Transmembrane</keyword>
<reference evidence="2 3" key="1">
    <citation type="submission" date="2020-08" db="EMBL/GenBank/DDBJ databases">
        <title>Genomic Encyclopedia of Type Strains, Phase IV (KMG-IV): sequencing the most valuable type-strain genomes for metagenomic binning, comparative biology and taxonomic classification.</title>
        <authorList>
            <person name="Goeker M."/>
        </authorList>
    </citation>
    <scope>NUCLEOTIDE SEQUENCE [LARGE SCALE GENOMIC DNA]</scope>
    <source>
        <strain evidence="2 3">DSM 12252</strain>
    </source>
</reference>
<keyword evidence="1" id="KW-0472">Membrane</keyword>
<keyword evidence="1" id="KW-1133">Transmembrane helix</keyword>